<evidence type="ECO:0000256" key="9">
    <source>
        <dbReference type="ARBA" id="ARBA00037934"/>
    </source>
</evidence>
<dbReference type="InterPro" id="IPR005606">
    <property type="entry name" value="Sec20"/>
</dbReference>
<dbReference type="OrthoDB" id="46868at2759"/>
<evidence type="ECO:0000313" key="13">
    <source>
        <dbReference type="Proteomes" id="UP000019149"/>
    </source>
</evidence>
<evidence type="ECO:0000256" key="6">
    <source>
        <dbReference type="ARBA" id="ARBA00022989"/>
    </source>
</evidence>
<evidence type="ECO:0000256" key="5">
    <source>
        <dbReference type="ARBA" id="ARBA00022892"/>
    </source>
</evidence>
<reference evidence="12 13" key="1">
    <citation type="journal article" date="2013" name="Nat. Genet.">
        <title>The genome of the hydatid tapeworm Echinococcus granulosus.</title>
        <authorList>
            <person name="Zheng H."/>
            <person name="Zhang W."/>
            <person name="Zhang L."/>
            <person name="Zhang Z."/>
            <person name="Li J."/>
            <person name="Lu G."/>
            <person name="Zhu Y."/>
            <person name="Wang Y."/>
            <person name="Huang Y."/>
            <person name="Liu J."/>
            <person name="Kang H."/>
            <person name="Chen J."/>
            <person name="Wang L."/>
            <person name="Chen A."/>
            <person name="Yu S."/>
            <person name="Gao Z."/>
            <person name="Jin L."/>
            <person name="Gu W."/>
            <person name="Wang Z."/>
            <person name="Zhao L."/>
            <person name="Shi B."/>
            <person name="Wen H."/>
            <person name="Lin R."/>
            <person name="Jones M.K."/>
            <person name="Brejova B."/>
            <person name="Vinar T."/>
            <person name="Zhao G."/>
            <person name="McManus D.P."/>
            <person name="Chen Z."/>
            <person name="Zhou Y."/>
            <person name="Wang S."/>
        </authorList>
    </citation>
    <scope>NUCLEOTIDE SEQUENCE [LARGE SCALE GENOMIC DNA]</scope>
</reference>
<dbReference type="GeneID" id="36339565"/>
<keyword evidence="13" id="KW-1185">Reference proteome</keyword>
<dbReference type="EMBL" id="APAU02000021">
    <property type="protein sequence ID" value="EUB61364.1"/>
    <property type="molecule type" value="Genomic_DNA"/>
</dbReference>
<protein>
    <submittedName>
        <fullName evidence="12">Vesicle transport protein SEC20</fullName>
    </submittedName>
</protein>
<gene>
    <name evidence="12" type="ORF">EGR_03850</name>
</gene>
<dbReference type="KEGG" id="egl:EGR_03850"/>
<dbReference type="Pfam" id="PF03908">
    <property type="entry name" value="Sec20"/>
    <property type="match status" value="1"/>
</dbReference>
<accession>W6V542</accession>
<evidence type="ECO:0000256" key="8">
    <source>
        <dbReference type="ARBA" id="ARBA00023136"/>
    </source>
</evidence>
<comment type="caution">
    <text evidence="12">The sequence shown here is derived from an EMBL/GenBank/DDBJ whole genome shotgun (WGS) entry which is preliminary data.</text>
</comment>
<dbReference type="OMA" id="YLTCAHI"/>
<sequence>MSTRLVYQQCVDECTSIQDIVTSILSIKDEPTNLIEKRRRFDALQSDGRKHLSALKSFIGKLDQILDLTATPANRKKLDAIENQYASFLELFRKAIYTTSKSLEISERSALLSNPYRSSNFGGDSDFHNQLEASLQLTTDMRLHARRLAEEVARGNANAELVDNSSNQVEENLRELKEMGGQLKVSARLGGQLSRRRIIDCFIFIMVFGFFYLTCAHIVLKRLFFYRLFGKGGVEHVCLRGMGQVRGCLKGLEDVPSNKNTKTESNKVTQPSSRYSFVPGALLGQSLVPTT</sequence>
<evidence type="ECO:0000256" key="4">
    <source>
        <dbReference type="ARBA" id="ARBA00022824"/>
    </source>
</evidence>
<dbReference type="PANTHER" id="PTHR12825">
    <property type="entry name" value="BNIP1-RELATED"/>
    <property type="match status" value="1"/>
</dbReference>
<dbReference type="STRING" id="6210.W6V542"/>
<dbReference type="CTD" id="36339565"/>
<dbReference type="GO" id="GO:0006890">
    <property type="term" value="P:retrograde vesicle-mediated transport, Golgi to endoplasmic reticulum"/>
    <property type="evidence" value="ECO:0007669"/>
    <property type="project" value="InterPro"/>
</dbReference>
<keyword evidence="6 10" id="KW-1133">Transmembrane helix</keyword>
<dbReference type="GO" id="GO:0005484">
    <property type="term" value="F:SNAP receptor activity"/>
    <property type="evidence" value="ECO:0007669"/>
    <property type="project" value="InterPro"/>
</dbReference>
<keyword evidence="7" id="KW-0175">Coiled coil</keyword>
<feature type="domain" description="Sec20 C-terminal" evidence="11">
    <location>
        <begin position="135"/>
        <end position="223"/>
    </location>
</feature>
<keyword evidence="5" id="KW-0931">ER-Golgi transport</keyword>
<feature type="transmembrane region" description="Helical" evidence="10">
    <location>
        <begin position="202"/>
        <end position="220"/>
    </location>
</feature>
<evidence type="ECO:0000256" key="1">
    <source>
        <dbReference type="ARBA" id="ARBA00004163"/>
    </source>
</evidence>
<evidence type="ECO:0000259" key="11">
    <source>
        <dbReference type="Pfam" id="PF03908"/>
    </source>
</evidence>
<evidence type="ECO:0000313" key="12">
    <source>
        <dbReference type="EMBL" id="EUB61364.1"/>
    </source>
</evidence>
<keyword evidence="4" id="KW-0256">Endoplasmic reticulum</keyword>
<keyword evidence="3 10" id="KW-0812">Transmembrane</keyword>
<keyword evidence="8 10" id="KW-0472">Membrane</keyword>
<dbReference type="AlphaFoldDB" id="W6V542"/>
<comment type="subcellular location">
    <subcellularLocation>
        <location evidence="1">Endoplasmic reticulum membrane</location>
        <topology evidence="1">Single-pass type IV membrane protein</topology>
    </subcellularLocation>
</comment>
<organism evidence="12 13">
    <name type="scientific">Echinococcus granulosus</name>
    <name type="common">Hydatid tapeworm</name>
    <dbReference type="NCBI Taxonomy" id="6210"/>
    <lineage>
        <taxon>Eukaryota</taxon>
        <taxon>Metazoa</taxon>
        <taxon>Spiralia</taxon>
        <taxon>Lophotrochozoa</taxon>
        <taxon>Platyhelminthes</taxon>
        <taxon>Cestoda</taxon>
        <taxon>Eucestoda</taxon>
        <taxon>Cyclophyllidea</taxon>
        <taxon>Taeniidae</taxon>
        <taxon>Echinococcus</taxon>
        <taxon>Echinococcus granulosus group</taxon>
    </lineage>
</organism>
<proteinExistence type="inferred from homology"/>
<dbReference type="InterPro" id="IPR056173">
    <property type="entry name" value="Sec20_C"/>
</dbReference>
<dbReference type="RefSeq" id="XP_024352560.1">
    <property type="nucleotide sequence ID" value="XM_024493099.1"/>
</dbReference>
<evidence type="ECO:0000256" key="10">
    <source>
        <dbReference type="SAM" id="Phobius"/>
    </source>
</evidence>
<dbReference type="GO" id="GO:0031201">
    <property type="term" value="C:SNARE complex"/>
    <property type="evidence" value="ECO:0007669"/>
    <property type="project" value="TreeGrafter"/>
</dbReference>
<dbReference type="PANTHER" id="PTHR12825:SF0">
    <property type="entry name" value="VESICLE TRANSPORT PROTEIN SEC20"/>
    <property type="match status" value="1"/>
</dbReference>
<comment type="similarity">
    <text evidence="9">Belongs to the SEC20 family.</text>
</comment>
<evidence type="ECO:0000256" key="3">
    <source>
        <dbReference type="ARBA" id="ARBA00022692"/>
    </source>
</evidence>
<dbReference type="Proteomes" id="UP000019149">
    <property type="component" value="Unassembled WGS sequence"/>
</dbReference>
<keyword evidence="2" id="KW-0813">Transport</keyword>
<evidence type="ECO:0000256" key="7">
    <source>
        <dbReference type="ARBA" id="ARBA00023054"/>
    </source>
</evidence>
<evidence type="ECO:0000256" key="2">
    <source>
        <dbReference type="ARBA" id="ARBA00022448"/>
    </source>
</evidence>
<dbReference type="GO" id="GO:0005789">
    <property type="term" value="C:endoplasmic reticulum membrane"/>
    <property type="evidence" value="ECO:0007669"/>
    <property type="project" value="UniProtKB-SubCell"/>
</dbReference>
<name>W6V542_ECHGR</name>